<evidence type="ECO:0000256" key="1">
    <source>
        <dbReference type="SAM" id="Coils"/>
    </source>
</evidence>
<dbReference type="OMA" id="RENHESI"/>
<dbReference type="HOGENOM" id="CLU_259297_0_0_1"/>
<dbReference type="EMBL" id="AMQM01001099">
    <property type="status" value="NOT_ANNOTATED_CDS"/>
    <property type="molecule type" value="Genomic_DNA"/>
</dbReference>
<dbReference type="GeneID" id="20199614"/>
<reference evidence="5" key="1">
    <citation type="submission" date="2012-12" db="EMBL/GenBank/DDBJ databases">
        <authorList>
            <person name="Hellsten U."/>
            <person name="Grimwood J."/>
            <person name="Chapman J.A."/>
            <person name="Shapiro H."/>
            <person name="Aerts A."/>
            <person name="Otillar R.P."/>
            <person name="Terry A.Y."/>
            <person name="Boore J.L."/>
            <person name="Simakov O."/>
            <person name="Marletaz F."/>
            <person name="Cho S.-J."/>
            <person name="Edsinger-Gonzales E."/>
            <person name="Havlak P."/>
            <person name="Kuo D.-H."/>
            <person name="Larsson T."/>
            <person name="Lv J."/>
            <person name="Arendt D."/>
            <person name="Savage R."/>
            <person name="Osoegawa K."/>
            <person name="de Jong P."/>
            <person name="Lindberg D.R."/>
            <person name="Seaver E.C."/>
            <person name="Weisblat D.A."/>
            <person name="Putnam N.H."/>
            <person name="Grigoriev I.V."/>
            <person name="Rokhsar D.S."/>
        </authorList>
    </citation>
    <scope>NUCLEOTIDE SEQUENCE</scope>
</reference>
<evidence type="ECO:0000313" key="5">
    <source>
        <dbReference type="Proteomes" id="UP000015101"/>
    </source>
</evidence>
<feature type="coiled-coil region" evidence="1">
    <location>
        <begin position="65"/>
        <end position="138"/>
    </location>
</feature>
<reference evidence="4" key="3">
    <citation type="submission" date="2015-06" db="UniProtKB">
        <authorList>
            <consortium name="EnsemblMetazoa"/>
        </authorList>
    </citation>
    <scope>IDENTIFICATION</scope>
</reference>
<protein>
    <recommendedName>
        <fullName evidence="6">GRIP domain-containing protein</fullName>
    </recommendedName>
</protein>
<gene>
    <name evidence="4" type="primary">20199614</name>
    <name evidence="3" type="ORF">HELRODRAFT_162502</name>
</gene>
<reference evidence="3 5" key="2">
    <citation type="journal article" date="2013" name="Nature">
        <title>Insights into bilaterian evolution from three spiralian genomes.</title>
        <authorList>
            <person name="Simakov O."/>
            <person name="Marletaz F."/>
            <person name="Cho S.J."/>
            <person name="Edsinger-Gonzales E."/>
            <person name="Havlak P."/>
            <person name="Hellsten U."/>
            <person name="Kuo D.H."/>
            <person name="Larsson T."/>
            <person name="Lv J."/>
            <person name="Arendt D."/>
            <person name="Savage R."/>
            <person name="Osoegawa K."/>
            <person name="de Jong P."/>
            <person name="Grimwood J."/>
            <person name="Chapman J.A."/>
            <person name="Shapiro H."/>
            <person name="Aerts A."/>
            <person name="Otillar R.P."/>
            <person name="Terry A.Y."/>
            <person name="Boore J.L."/>
            <person name="Grigoriev I.V."/>
            <person name="Lindberg D.R."/>
            <person name="Seaver E.C."/>
            <person name="Weisblat D.A."/>
            <person name="Putnam N.H."/>
            <person name="Rokhsar D.S."/>
        </authorList>
    </citation>
    <scope>NUCLEOTIDE SEQUENCE</scope>
</reference>
<feature type="coiled-coil region" evidence="1">
    <location>
        <begin position="168"/>
        <end position="340"/>
    </location>
</feature>
<dbReference type="OrthoDB" id="5322683at2759"/>
<dbReference type="RefSeq" id="XP_009022936.1">
    <property type="nucleotide sequence ID" value="XM_009024688.1"/>
</dbReference>
<dbReference type="EnsemblMetazoa" id="HelroT162502">
    <property type="protein sequence ID" value="HelroP162502"/>
    <property type="gene ID" value="HelroG162502"/>
</dbReference>
<dbReference type="EMBL" id="KB097143">
    <property type="protein sequence ID" value="ESN99023.1"/>
    <property type="molecule type" value="Genomic_DNA"/>
</dbReference>
<dbReference type="STRING" id="6412.T1ESR4"/>
<evidence type="ECO:0000313" key="3">
    <source>
        <dbReference type="EMBL" id="ESN99023.1"/>
    </source>
</evidence>
<feature type="coiled-coil region" evidence="1">
    <location>
        <begin position="678"/>
        <end position="747"/>
    </location>
</feature>
<evidence type="ECO:0000313" key="4">
    <source>
        <dbReference type="EnsemblMetazoa" id="HelroP162502"/>
    </source>
</evidence>
<dbReference type="GO" id="GO:0005794">
    <property type="term" value="C:Golgi apparatus"/>
    <property type="evidence" value="ECO:0000318"/>
    <property type="project" value="GO_Central"/>
</dbReference>
<organism evidence="4 5">
    <name type="scientific">Helobdella robusta</name>
    <name type="common">Californian leech</name>
    <dbReference type="NCBI Taxonomy" id="6412"/>
    <lineage>
        <taxon>Eukaryota</taxon>
        <taxon>Metazoa</taxon>
        <taxon>Spiralia</taxon>
        <taxon>Lophotrochozoa</taxon>
        <taxon>Annelida</taxon>
        <taxon>Clitellata</taxon>
        <taxon>Hirudinea</taxon>
        <taxon>Rhynchobdellida</taxon>
        <taxon>Glossiphoniidae</taxon>
        <taxon>Helobdella</taxon>
    </lineage>
</organism>
<keyword evidence="5" id="KW-1185">Reference proteome</keyword>
<dbReference type="PANTHER" id="PTHR19327">
    <property type="entry name" value="GOLGIN"/>
    <property type="match status" value="1"/>
</dbReference>
<dbReference type="FunCoup" id="T1ESR4">
    <property type="interactions" value="1442"/>
</dbReference>
<feature type="compositionally biased region" description="Polar residues" evidence="2">
    <location>
        <begin position="946"/>
        <end position="958"/>
    </location>
</feature>
<feature type="region of interest" description="Disordered" evidence="2">
    <location>
        <begin position="771"/>
        <end position="811"/>
    </location>
</feature>
<keyword evidence="1" id="KW-0175">Coiled coil</keyword>
<proteinExistence type="predicted"/>
<dbReference type="Proteomes" id="UP000015101">
    <property type="component" value="Unassembled WGS sequence"/>
</dbReference>
<dbReference type="KEGG" id="hro:HELRODRAFT_162502"/>
<feature type="coiled-coil region" evidence="1">
    <location>
        <begin position="816"/>
        <end position="924"/>
    </location>
</feature>
<evidence type="ECO:0008006" key="6">
    <source>
        <dbReference type="Google" id="ProtNLM"/>
    </source>
</evidence>
<dbReference type="CTD" id="20199614"/>
<feature type="region of interest" description="Disordered" evidence="2">
    <location>
        <begin position="933"/>
        <end position="958"/>
    </location>
</feature>
<feature type="compositionally biased region" description="Basic and acidic residues" evidence="2">
    <location>
        <begin position="1"/>
        <end position="10"/>
    </location>
</feature>
<evidence type="ECO:0000256" key="2">
    <source>
        <dbReference type="SAM" id="MobiDB-lite"/>
    </source>
</evidence>
<accession>T1ESR4</accession>
<dbReference type="GO" id="GO:0031267">
    <property type="term" value="F:small GTPase binding"/>
    <property type="evidence" value="ECO:0000318"/>
    <property type="project" value="GO_Central"/>
</dbReference>
<sequence length="1328" mass="151564">MFKNLKEKISDSSLKTRPVPATNLDQKTKTTETEVKNELKVESSFDTTTTTNAPFSIELEQKEKIKRLEELLSKCKHTIQSLKEKIHILSNDKNDLMQQIELKTKEIDDVKNEKTELNKTLEGRISSLEQCLEVAESKRVMDVANVKQEMHGLLEEKEQEVIRGMHVAKELAEEKELMQAELLVIKHQSKESNDEVAKLRLRITTLEQEASEKVQATEERMEKEKLDELHELRRGKVEALQLMQASRKQMSDRISELQKEKEEALLERDKLWEGKWNERKSSQEKEHMSEMMREQEEMALAAEEQELQRKMIVNQLQHEVTSLQNDLSILSKENEELKLKLLSTGDELKDVVTKLTIKQNELTSQHEVALSNLRMQQQADIDSLTKRHMNAFEKLKVDSAFKLQSVIIAKDKKFEEFSTELNERLTVQIEELNSTACSRMLALQDKIEKLSMKNESIKLQYEELKGKNEAINVEARKKMESEICALSEANLLLKDDIQKLKKEHNKQNVEHLSEILELRELNEKLSTVEQQLRSQLNSTEEKLTSELDRVTSESSLTLSQFKDMLDASQHDMKELLDELIFTKNSSQSTIDALKYELEQKNSKLKRVMKQLKSVSDGDALEKDIEAGDDLIDGGDHCDIVRNSNENNAVKIEADNANESKLGDEVGSCSVANMSYSESMVLKEKMKELDRSNEQLHEAKNEIIKLKQLLSDKESDFEELNHKFWQLSQEAKKKITEMKLQLDEKNKVNDNACIAENKEAVDNYASICNILNSPPNESSEQNKNSVTTSSLQQVTRPASPQPPSSSSSSYNEMEFQLQELKLKHADEIDKLNEEIRKSRQEVQFFKESFRSQFDEAQLKMKLVMEKMRENHESILQERDNLLDIKLDNLKKEKDIERNREVRKLNEMHNKVLQEKNEKLQEFEAQICTLTSQLQHLKDKQTDPPPATHTSPNDDTTTNNEVAANHITPASDDVVMTSSDDVISTSEMIVNSETNVIIVDNNDDDNINNNNSNNCNLIVNSNDINIDVVESAGQHDLKMSPVGQYDSNIGNPNIMLDVTKHKNSYNNNNSKTFRNVSSINNNSSDDKDVGNIINRTPIVSFDVGIQVELDTKPSTTSSPTITTATTPTLPTTTMLSHISTNYIHHEPAILVPSSQTANHVSENNDTNQNNCNSISLLNDLSHLEEKHDCNKNYNNSLDDSLADIIDNFDEIVGNKSPTNCSDKNNRSSCNASSNKFSKFRNQERLLSFNDESLIDVEVSDANNTDNESLLEAYSALNIQPTELETLTKVICTVMRFTEDEKKQIMESQQSIKTKASVSCSLVHFIFIASM</sequence>
<dbReference type="GO" id="GO:0048193">
    <property type="term" value="P:Golgi vesicle transport"/>
    <property type="evidence" value="ECO:0000318"/>
    <property type="project" value="GO_Central"/>
</dbReference>
<name>T1ESR4_HELRO</name>
<dbReference type="InParanoid" id="T1ESR4"/>
<feature type="region of interest" description="Disordered" evidence="2">
    <location>
        <begin position="1"/>
        <end position="31"/>
    </location>
</feature>
<feature type="compositionally biased region" description="Polar residues" evidence="2">
    <location>
        <begin position="771"/>
        <end position="795"/>
    </location>
</feature>
<dbReference type="PANTHER" id="PTHR19327:SF0">
    <property type="entry name" value="GOLGIN SUBFAMILY A MEMBER 4"/>
    <property type="match status" value="1"/>
</dbReference>
<feature type="coiled-coil region" evidence="1">
    <location>
        <begin position="440"/>
        <end position="614"/>
    </location>
</feature>